<dbReference type="PANTHER" id="PTHR35936:SF17">
    <property type="entry name" value="ARGININE-BINDING EXTRACELLULAR PROTEIN ARTP"/>
    <property type="match status" value="1"/>
</dbReference>
<dbReference type="CDD" id="cd00118">
    <property type="entry name" value="LysM"/>
    <property type="match status" value="1"/>
</dbReference>
<feature type="chain" id="PRO_5037996568" evidence="2">
    <location>
        <begin position="23"/>
        <end position="346"/>
    </location>
</feature>
<evidence type="ECO:0000259" key="3">
    <source>
        <dbReference type="PROSITE" id="PS51782"/>
    </source>
</evidence>
<reference evidence="4" key="1">
    <citation type="submission" date="2020-03" db="EMBL/GenBank/DDBJ databases">
        <title>Roseovarius gahaiensis sp. nov., isolated from Gahai Saline Lake, China.</title>
        <authorList>
            <person name="Sun X."/>
        </authorList>
    </citation>
    <scope>NUCLEOTIDE SEQUENCE</scope>
    <source>
        <strain evidence="4">GH877</strain>
    </source>
</reference>
<protein>
    <submittedName>
        <fullName evidence="4">Transporter substrate-binding domain-containing protein</fullName>
    </submittedName>
</protein>
<evidence type="ECO:0000256" key="1">
    <source>
        <dbReference type="ARBA" id="ARBA00022729"/>
    </source>
</evidence>
<evidence type="ECO:0000313" key="4">
    <source>
        <dbReference type="EMBL" id="NHQ74869.1"/>
    </source>
</evidence>
<dbReference type="InterPro" id="IPR001638">
    <property type="entry name" value="Solute-binding_3/MltF_N"/>
</dbReference>
<proteinExistence type="predicted"/>
<dbReference type="InterPro" id="IPR018392">
    <property type="entry name" value="LysM"/>
</dbReference>
<dbReference type="Gene3D" id="3.10.350.10">
    <property type="entry name" value="LysM domain"/>
    <property type="match status" value="1"/>
</dbReference>
<evidence type="ECO:0000313" key="5">
    <source>
        <dbReference type="Proteomes" id="UP000639775"/>
    </source>
</evidence>
<dbReference type="PANTHER" id="PTHR35936">
    <property type="entry name" value="MEMBRANE-BOUND LYTIC MUREIN TRANSGLYCOSYLASE F"/>
    <property type="match status" value="1"/>
</dbReference>
<evidence type="ECO:0000256" key="2">
    <source>
        <dbReference type="SAM" id="SignalP"/>
    </source>
</evidence>
<sequence length="346" mass="37216">MRKVVFGVVWGLVALAGVVAQADSCGGPYRVKPGESLSMIADRLYGDPTLWERLHAENMDVIGASPDAMRAGMVLTVPCMDGRPNALTEPKVSDAQAAAKGGLKVLTASGFAPFADRDLPDGGLIAAVVDAALTQAAPQTGHTIHWIEDREAHLDPLLSNALMDMGFPWPDPPCEQGLQRPECQSLLYSDPIFEMLSLLFVAADRGKAITSLDDMQGKRLCRPAGFPTHDLDRNGRQWVVDDQVTLLQPDQAADCVQLVLDGRADAMALDEFSGRVALRQAGAEGKIVALSDMPVAVETLHVVVPKAHPQAGQILDTFNKGLLKIRENGTFHDILSTHLTPFWEGS</sequence>
<dbReference type="InterPro" id="IPR036779">
    <property type="entry name" value="LysM_dom_sf"/>
</dbReference>
<accession>A0A967EKR2</accession>
<feature type="domain" description="LysM" evidence="3">
    <location>
        <begin position="27"/>
        <end position="77"/>
    </location>
</feature>
<name>A0A967EKR2_9RHOB</name>
<keyword evidence="1 2" id="KW-0732">Signal</keyword>
<organism evidence="4 5">
    <name type="scientific">Roseovarius gahaiensis</name>
    <dbReference type="NCBI Taxonomy" id="2716691"/>
    <lineage>
        <taxon>Bacteria</taxon>
        <taxon>Pseudomonadati</taxon>
        <taxon>Pseudomonadota</taxon>
        <taxon>Alphaproteobacteria</taxon>
        <taxon>Rhodobacterales</taxon>
        <taxon>Roseobacteraceae</taxon>
        <taxon>Roseovarius</taxon>
    </lineage>
</organism>
<gene>
    <name evidence="4" type="ORF">HAT86_10385</name>
</gene>
<dbReference type="AlphaFoldDB" id="A0A967EKR2"/>
<dbReference type="RefSeq" id="WP_167196924.1">
    <property type="nucleotide sequence ID" value="NZ_JAAORB010000019.1"/>
</dbReference>
<dbReference type="Proteomes" id="UP000639775">
    <property type="component" value="Unassembled WGS sequence"/>
</dbReference>
<feature type="signal peptide" evidence="2">
    <location>
        <begin position="1"/>
        <end position="22"/>
    </location>
</feature>
<dbReference type="PROSITE" id="PS51782">
    <property type="entry name" value="LYSM"/>
    <property type="match status" value="1"/>
</dbReference>
<dbReference type="SUPFAM" id="SSF53850">
    <property type="entry name" value="Periplasmic binding protein-like II"/>
    <property type="match status" value="1"/>
</dbReference>
<dbReference type="SMART" id="SM00062">
    <property type="entry name" value="PBPb"/>
    <property type="match status" value="1"/>
</dbReference>
<dbReference type="Gene3D" id="3.40.190.10">
    <property type="entry name" value="Periplasmic binding protein-like II"/>
    <property type="match status" value="2"/>
</dbReference>
<dbReference type="EMBL" id="JAAORB010000019">
    <property type="protein sequence ID" value="NHQ74869.1"/>
    <property type="molecule type" value="Genomic_DNA"/>
</dbReference>
<keyword evidence="5" id="KW-1185">Reference proteome</keyword>
<comment type="caution">
    <text evidence="4">The sequence shown here is derived from an EMBL/GenBank/DDBJ whole genome shotgun (WGS) entry which is preliminary data.</text>
</comment>